<feature type="region of interest" description="Disordered" evidence="2">
    <location>
        <begin position="288"/>
        <end position="322"/>
    </location>
</feature>
<name>A0ABS4DQM2_9GAMM</name>
<organism evidence="6 7">
    <name type="scientific">Frateuria flava</name>
    <dbReference type="NCBI Taxonomy" id="2821489"/>
    <lineage>
        <taxon>Bacteria</taxon>
        <taxon>Pseudomonadati</taxon>
        <taxon>Pseudomonadota</taxon>
        <taxon>Gammaproteobacteria</taxon>
        <taxon>Lysobacterales</taxon>
        <taxon>Rhodanobacteraceae</taxon>
        <taxon>Frateuria</taxon>
    </lineage>
</organism>
<feature type="domain" description="DUF4329" evidence="4">
    <location>
        <begin position="152"/>
        <end position="272"/>
    </location>
</feature>
<dbReference type="Gene3D" id="2.180.10.10">
    <property type="entry name" value="RHS repeat-associated core"/>
    <property type="match status" value="1"/>
</dbReference>
<feature type="compositionally biased region" description="Basic and acidic residues" evidence="2">
    <location>
        <begin position="291"/>
        <end position="309"/>
    </location>
</feature>
<dbReference type="InterPro" id="IPR025479">
    <property type="entry name" value="DUF4329"/>
</dbReference>
<dbReference type="Pfam" id="PF25023">
    <property type="entry name" value="TEN_YD-shell"/>
    <property type="match status" value="1"/>
</dbReference>
<dbReference type="Proteomes" id="UP000823790">
    <property type="component" value="Unassembled WGS sequence"/>
</dbReference>
<protein>
    <submittedName>
        <fullName evidence="6">DUF4329 domain-containing protein</fullName>
    </submittedName>
</protein>
<evidence type="ECO:0000313" key="6">
    <source>
        <dbReference type="EMBL" id="MBP1475336.1"/>
    </source>
</evidence>
<evidence type="ECO:0000256" key="1">
    <source>
        <dbReference type="ARBA" id="ARBA00022737"/>
    </source>
</evidence>
<dbReference type="NCBIfam" id="TIGR03696">
    <property type="entry name" value="Rhs_assc_core"/>
    <property type="match status" value="1"/>
</dbReference>
<evidence type="ECO:0000259" key="4">
    <source>
        <dbReference type="Pfam" id="PF14220"/>
    </source>
</evidence>
<feature type="domain" description="Teneurin-like YD-shell" evidence="5">
    <location>
        <begin position="35"/>
        <end position="110"/>
    </location>
</feature>
<accession>A0ABS4DQM2</accession>
<keyword evidence="3" id="KW-0732">Signal</keyword>
<keyword evidence="7" id="KW-1185">Reference proteome</keyword>
<dbReference type="EMBL" id="JAGJRS010000027">
    <property type="protein sequence ID" value="MBP1475336.1"/>
    <property type="molecule type" value="Genomic_DNA"/>
</dbReference>
<evidence type="ECO:0000256" key="2">
    <source>
        <dbReference type="SAM" id="MobiDB-lite"/>
    </source>
</evidence>
<evidence type="ECO:0000313" key="7">
    <source>
        <dbReference type="Proteomes" id="UP000823790"/>
    </source>
</evidence>
<gene>
    <name evidence="6" type="ORF">J7I44_13570</name>
</gene>
<dbReference type="PANTHER" id="PTHR32305">
    <property type="match status" value="1"/>
</dbReference>
<feature type="signal peptide" evidence="3">
    <location>
        <begin position="1"/>
        <end position="32"/>
    </location>
</feature>
<evidence type="ECO:0000256" key="3">
    <source>
        <dbReference type="SAM" id="SignalP"/>
    </source>
</evidence>
<sequence>MKASGWRGAAWARVAAVVLTMLSLCWGGPAPAAETTTYVLTDVQGTVLAREDAQGNIIARYDYRPYGRQQAGPVATGPGYTGHVEDPDTGLVYMQQRYYDPEIGTFASIDPHPVLAGEIFFFNRYLYARGAPSRYVDSFGDKPGDKFSTAEEAARDALTYINQTSIATNHEYQGWIVLSGSQFIATDPMQISETGGPGLPPGVASVVGDYHTRGNYSVLDADGNIVVTGRSSRDHFNSDMFSPNDILRYQGLARNQPEFQGFVGTPGGRFLAWYKNVIYRLPNLKQNSAEEQERIYEEQRKKDEERKESSMPPQGRGSEAQR</sequence>
<dbReference type="PANTHER" id="PTHR32305:SF17">
    <property type="entry name" value="TRNA NUCLEASE WAPA"/>
    <property type="match status" value="1"/>
</dbReference>
<comment type="caution">
    <text evidence="6">The sequence shown here is derived from an EMBL/GenBank/DDBJ whole genome shotgun (WGS) entry which is preliminary data.</text>
</comment>
<feature type="chain" id="PRO_5045599416" evidence="3">
    <location>
        <begin position="33"/>
        <end position="322"/>
    </location>
</feature>
<proteinExistence type="predicted"/>
<evidence type="ECO:0000259" key="5">
    <source>
        <dbReference type="Pfam" id="PF25023"/>
    </source>
</evidence>
<dbReference type="RefSeq" id="WP_209621863.1">
    <property type="nucleotide sequence ID" value="NZ_JAGJRS010000027.1"/>
</dbReference>
<dbReference type="InterPro" id="IPR022385">
    <property type="entry name" value="Rhs_assc_core"/>
</dbReference>
<reference evidence="6 7" key="1">
    <citation type="submission" date="2021-04" db="EMBL/GenBank/DDBJ databases">
        <authorList>
            <person name="Huq M.A."/>
        </authorList>
    </citation>
    <scope>NUCLEOTIDE SEQUENCE [LARGE SCALE GENOMIC DNA]</scope>
    <source>
        <strain evidence="6 7">MAH-13</strain>
    </source>
</reference>
<dbReference type="Pfam" id="PF14220">
    <property type="entry name" value="DUF4329"/>
    <property type="match status" value="1"/>
</dbReference>
<keyword evidence="1" id="KW-0677">Repeat</keyword>
<dbReference type="InterPro" id="IPR050708">
    <property type="entry name" value="T6SS_VgrG/RHS"/>
</dbReference>
<dbReference type="InterPro" id="IPR056823">
    <property type="entry name" value="TEN-like_YD-shell"/>
</dbReference>